<organism evidence="3 4">
    <name type="scientific">Macrolepiota fuliginosa MF-IS2</name>
    <dbReference type="NCBI Taxonomy" id="1400762"/>
    <lineage>
        <taxon>Eukaryota</taxon>
        <taxon>Fungi</taxon>
        <taxon>Dikarya</taxon>
        <taxon>Basidiomycota</taxon>
        <taxon>Agaricomycotina</taxon>
        <taxon>Agaricomycetes</taxon>
        <taxon>Agaricomycetidae</taxon>
        <taxon>Agaricales</taxon>
        <taxon>Agaricineae</taxon>
        <taxon>Agaricaceae</taxon>
        <taxon>Macrolepiota</taxon>
    </lineage>
</organism>
<dbReference type="Pfam" id="PF16884">
    <property type="entry name" value="ADH_N_2"/>
    <property type="match status" value="1"/>
</dbReference>
<dbReference type="CDD" id="cd05288">
    <property type="entry name" value="PGDH"/>
    <property type="match status" value="1"/>
</dbReference>
<dbReference type="Gene3D" id="3.90.180.10">
    <property type="entry name" value="Medium-chain alcohol dehydrogenases, catalytic domain"/>
    <property type="match status" value="1"/>
</dbReference>
<feature type="domain" description="Enoyl reductase (ER)" evidence="2">
    <location>
        <begin position="59"/>
        <end position="338"/>
    </location>
</feature>
<dbReference type="Gene3D" id="3.40.50.720">
    <property type="entry name" value="NAD(P)-binding Rossmann-like Domain"/>
    <property type="match status" value="1"/>
</dbReference>
<dbReference type="Proteomes" id="UP000807342">
    <property type="component" value="Unassembled WGS sequence"/>
</dbReference>
<dbReference type="SMART" id="SM00829">
    <property type="entry name" value="PKS_ER"/>
    <property type="match status" value="1"/>
</dbReference>
<sequence length="343" mass="37622">MAIVKNGRFLFKSIPTGFPEPEKTTVYDESESIDLEAVDLNGGFLVKTLLLSVDPYFRGRMRDPTIQSYVPAFVVDQPLNGYGVGVVLRSEHPDAKAGDHIYGIFQHQQYTIYPNLVDVNVIENKYGLPLSAFIGPVGMPGKTAYMAWKKYSHAKKGEAVFVSTGAGPVGSLVIQLAKMDGMKVIGSAGSEDKVKFMKEIGADVVFNHKTTDISEVLQREGPINVYWENVGGDTLSAALEAADIGARFIICGMISGYNTPDGIPVRRLDHIFAKSLTLQGFIVTRLEPEFNEEFYQVMPKAIAEGKIEWREEVWDGLDKVGDAILAVQKGLNKAKAVVRVASE</sequence>
<dbReference type="InterPro" id="IPR036291">
    <property type="entry name" value="NAD(P)-bd_dom_sf"/>
</dbReference>
<dbReference type="InterPro" id="IPR013149">
    <property type="entry name" value="ADH-like_C"/>
</dbReference>
<proteinExistence type="predicted"/>
<keyword evidence="1" id="KW-0560">Oxidoreductase</keyword>
<gene>
    <name evidence="3" type="ORF">P691DRAFT_710850</name>
</gene>
<dbReference type="PANTHER" id="PTHR43205">
    <property type="entry name" value="PROSTAGLANDIN REDUCTASE"/>
    <property type="match status" value="1"/>
</dbReference>
<dbReference type="PANTHER" id="PTHR43205:SF7">
    <property type="entry name" value="PROSTAGLANDIN REDUCTASE 1"/>
    <property type="match status" value="1"/>
</dbReference>
<dbReference type="FunFam" id="3.40.50.720:FF:000121">
    <property type="entry name" value="Prostaglandin reductase 2"/>
    <property type="match status" value="1"/>
</dbReference>
<protein>
    <submittedName>
        <fullName evidence="3">Alcohol dehydrogenase</fullName>
    </submittedName>
</protein>
<evidence type="ECO:0000313" key="4">
    <source>
        <dbReference type="Proteomes" id="UP000807342"/>
    </source>
</evidence>
<evidence type="ECO:0000313" key="3">
    <source>
        <dbReference type="EMBL" id="KAF9445123.1"/>
    </source>
</evidence>
<evidence type="ECO:0000256" key="1">
    <source>
        <dbReference type="ARBA" id="ARBA00023002"/>
    </source>
</evidence>
<keyword evidence="4" id="KW-1185">Reference proteome</keyword>
<reference evidence="3" key="1">
    <citation type="submission" date="2020-11" db="EMBL/GenBank/DDBJ databases">
        <authorList>
            <consortium name="DOE Joint Genome Institute"/>
            <person name="Ahrendt S."/>
            <person name="Riley R."/>
            <person name="Andreopoulos W."/>
            <person name="Labutti K."/>
            <person name="Pangilinan J."/>
            <person name="Ruiz-Duenas F.J."/>
            <person name="Barrasa J.M."/>
            <person name="Sanchez-Garcia M."/>
            <person name="Camarero S."/>
            <person name="Miyauchi S."/>
            <person name="Serrano A."/>
            <person name="Linde D."/>
            <person name="Babiker R."/>
            <person name="Drula E."/>
            <person name="Ayuso-Fernandez I."/>
            <person name="Pacheco R."/>
            <person name="Padilla G."/>
            <person name="Ferreira P."/>
            <person name="Barriuso J."/>
            <person name="Kellner H."/>
            <person name="Castanera R."/>
            <person name="Alfaro M."/>
            <person name="Ramirez L."/>
            <person name="Pisabarro A.G."/>
            <person name="Kuo A."/>
            <person name="Tritt A."/>
            <person name="Lipzen A."/>
            <person name="He G."/>
            <person name="Yan M."/>
            <person name="Ng V."/>
            <person name="Cullen D."/>
            <person name="Martin F."/>
            <person name="Rosso M.-N."/>
            <person name="Henrissat B."/>
            <person name="Hibbett D."/>
            <person name="Martinez A.T."/>
            <person name="Grigoriev I.V."/>
        </authorList>
    </citation>
    <scope>NUCLEOTIDE SEQUENCE</scope>
    <source>
        <strain evidence="3">MF-IS2</strain>
    </source>
</reference>
<dbReference type="InterPro" id="IPR045010">
    <property type="entry name" value="MDR_fam"/>
</dbReference>
<dbReference type="AlphaFoldDB" id="A0A9P5X5Z9"/>
<dbReference type="GO" id="GO:0016628">
    <property type="term" value="F:oxidoreductase activity, acting on the CH-CH group of donors, NAD or NADP as acceptor"/>
    <property type="evidence" value="ECO:0007669"/>
    <property type="project" value="InterPro"/>
</dbReference>
<dbReference type="SUPFAM" id="SSF51735">
    <property type="entry name" value="NAD(P)-binding Rossmann-fold domains"/>
    <property type="match status" value="1"/>
</dbReference>
<comment type="caution">
    <text evidence="3">The sequence shown here is derived from an EMBL/GenBank/DDBJ whole genome shotgun (WGS) entry which is preliminary data.</text>
</comment>
<dbReference type="EMBL" id="MU151323">
    <property type="protein sequence ID" value="KAF9445123.1"/>
    <property type="molecule type" value="Genomic_DNA"/>
</dbReference>
<evidence type="ECO:0000259" key="2">
    <source>
        <dbReference type="SMART" id="SM00829"/>
    </source>
</evidence>
<dbReference type="SUPFAM" id="SSF50129">
    <property type="entry name" value="GroES-like"/>
    <property type="match status" value="1"/>
</dbReference>
<accession>A0A9P5X5Z9</accession>
<dbReference type="InterPro" id="IPR020843">
    <property type="entry name" value="ER"/>
</dbReference>
<dbReference type="OrthoDB" id="809632at2759"/>
<dbReference type="InterPro" id="IPR041694">
    <property type="entry name" value="ADH_N_2"/>
</dbReference>
<name>A0A9P5X5Z9_9AGAR</name>
<dbReference type="Pfam" id="PF00107">
    <property type="entry name" value="ADH_zinc_N"/>
    <property type="match status" value="1"/>
</dbReference>
<dbReference type="InterPro" id="IPR011032">
    <property type="entry name" value="GroES-like_sf"/>
</dbReference>